<dbReference type="Gene3D" id="1.25.40.10">
    <property type="entry name" value="Tetratricopeptide repeat domain"/>
    <property type="match status" value="1"/>
</dbReference>
<proteinExistence type="predicted"/>
<dbReference type="AlphaFoldDB" id="A0A8J7HSQ9"/>
<comment type="caution">
    <text evidence="2">The sequence shown here is derived from an EMBL/GenBank/DDBJ whole genome shotgun (WGS) entry which is preliminary data.</text>
</comment>
<dbReference type="Proteomes" id="UP000632766">
    <property type="component" value="Unassembled WGS sequence"/>
</dbReference>
<accession>A0A8J7HSQ9</accession>
<evidence type="ECO:0000256" key="1">
    <source>
        <dbReference type="PROSITE-ProRule" id="PRU00339"/>
    </source>
</evidence>
<name>A0A8J7HSQ9_9NOST</name>
<dbReference type="PROSITE" id="PS50005">
    <property type="entry name" value="TPR"/>
    <property type="match status" value="1"/>
</dbReference>
<dbReference type="InterPro" id="IPR011990">
    <property type="entry name" value="TPR-like_helical_dom_sf"/>
</dbReference>
<keyword evidence="1" id="KW-0802">TPR repeat</keyword>
<dbReference type="RefSeq" id="WP_198126646.1">
    <property type="nucleotide sequence ID" value="NZ_JAECZC010000052.1"/>
</dbReference>
<dbReference type="EMBL" id="JAECZC010000052">
    <property type="protein sequence ID" value="MBH8564817.1"/>
    <property type="molecule type" value="Genomic_DNA"/>
</dbReference>
<sequence>MASSEEEYFKTRQKKIEQRQKLLAIVSIVSFLGSTAFAAIPAIQQAIHNPKPETVFPESPLQQQARDYELVLQREPNNQSALEKLSLLRLQLKDTKGAIELVEKLVKLHPDRQDYKVVLEQMKKQQSQSDR</sequence>
<protein>
    <submittedName>
        <fullName evidence="2">Tetratricopeptide repeat protein</fullName>
    </submittedName>
</protein>
<dbReference type="SUPFAM" id="SSF48452">
    <property type="entry name" value="TPR-like"/>
    <property type="match status" value="1"/>
</dbReference>
<feature type="repeat" description="TPR" evidence="1">
    <location>
        <begin position="79"/>
        <end position="112"/>
    </location>
</feature>
<evidence type="ECO:0000313" key="3">
    <source>
        <dbReference type="Proteomes" id="UP000632766"/>
    </source>
</evidence>
<reference evidence="2 3" key="1">
    <citation type="journal article" date="2021" name="Int. J. Syst. Evol. Microbiol.">
        <title>Amazonocrinis nigriterrae gen. nov., sp. nov., Atlanticothrix silvestris gen. nov., sp. nov. and Dendronalium phyllosphericum gen. nov., sp. nov., nostocacean cyanobacteria from Brazilian environments.</title>
        <authorList>
            <person name="Alvarenga D.O."/>
            <person name="Andreote A.P.D."/>
            <person name="Branco L.H.Z."/>
            <person name="Delbaje E."/>
            <person name="Cruz R.B."/>
            <person name="Varani A.M."/>
            <person name="Fiore M.F."/>
        </authorList>
    </citation>
    <scope>NUCLEOTIDE SEQUENCE [LARGE SCALE GENOMIC DNA]</scope>
    <source>
        <strain evidence="2 3">CENA67</strain>
    </source>
</reference>
<gene>
    <name evidence="2" type="ORF">I8748_21980</name>
</gene>
<organism evidence="2 3">
    <name type="scientific">Amazonocrinis nigriterrae CENA67</name>
    <dbReference type="NCBI Taxonomy" id="2794033"/>
    <lineage>
        <taxon>Bacteria</taxon>
        <taxon>Bacillati</taxon>
        <taxon>Cyanobacteriota</taxon>
        <taxon>Cyanophyceae</taxon>
        <taxon>Nostocales</taxon>
        <taxon>Nostocaceae</taxon>
        <taxon>Amazonocrinis</taxon>
        <taxon>Amazonocrinis nigriterrae</taxon>
    </lineage>
</organism>
<evidence type="ECO:0000313" key="2">
    <source>
        <dbReference type="EMBL" id="MBH8564817.1"/>
    </source>
</evidence>
<dbReference type="InterPro" id="IPR019734">
    <property type="entry name" value="TPR_rpt"/>
</dbReference>
<keyword evidence="3" id="KW-1185">Reference proteome</keyword>